<evidence type="ECO:0000313" key="2">
    <source>
        <dbReference type="Proteomes" id="UP000712600"/>
    </source>
</evidence>
<dbReference type="EMBL" id="QGKX02001347">
    <property type="protein sequence ID" value="KAF3521622.1"/>
    <property type="molecule type" value="Genomic_DNA"/>
</dbReference>
<gene>
    <name evidence="1" type="ORF">F2Q69_00050354</name>
</gene>
<organism evidence="1 2">
    <name type="scientific">Brassica cretica</name>
    <name type="common">Mustard</name>
    <dbReference type="NCBI Taxonomy" id="69181"/>
    <lineage>
        <taxon>Eukaryota</taxon>
        <taxon>Viridiplantae</taxon>
        <taxon>Streptophyta</taxon>
        <taxon>Embryophyta</taxon>
        <taxon>Tracheophyta</taxon>
        <taxon>Spermatophyta</taxon>
        <taxon>Magnoliopsida</taxon>
        <taxon>eudicotyledons</taxon>
        <taxon>Gunneridae</taxon>
        <taxon>Pentapetalae</taxon>
        <taxon>rosids</taxon>
        <taxon>malvids</taxon>
        <taxon>Brassicales</taxon>
        <taxon>Brassicaceae</taxon>
        <taxon>Brassiceae</taxon>
        <taxon>Brassica</taxon>
    </lineage>
</organism>
<accession>A0A8S9PT59</accession>
<comment type="caution">
    <text evidence="1">The sequence shown here is derived from an EMBL/GenBank/DDBJ whole genome shotgun (WGS) entry which is preliminary data.</text>
</comment>
<dbReference type="AlphaFoldDB" id="A0A8S9PT59"/>
<sequence>MWVATSSIGFGETPSGGFAMGQHSRLSILQSLAVLVEGHISCALRFRYLLPVASSPSSVRWCSTLELMVGMIHGEAAILWCHVVPWLKSTGFSGFFVSDVVEGRRLCMASFLPLETILSFDGLGSFGELGPATSSIGFGETPSGGFAMGQHSRLSILQSLAVLVEGHISCALRFRYLLPVASSPSSVRWCSTLELMVGMIHGEAAILWCHVVPWLKSTGFSGFFAARVEIRFLITSSDSNALLRRLLAPEGICPLLA</sequence>
<dbReference type="Proteomes" id="UP000712600">
    <property type="component" value="Unassembled WGS sequence"/>
</dbReference>
<proteinExistence type="predicted"/>
<protein>
    <submittedName>
        <fullName evidence="1">Uncharacterized protein</fullName>
    </submittedName>
</protein>
<reference evidence="1" key="1">
    <citation type="submission" date="2019-12" db="EMBL/GenBank/DDBJ databases">
        <title>Genome sequencing and annotation of Brassica cretica.</title>
        <authorList>
            <person name="Studholme D.J."/>
            <person name="Sarris P."/>
        </authorList>
    </citation>
    <scope>NUCLEOTIDE SEQUENCE</scope>
    <source>
        <strain evidence="1">PFS-109/04</strain>
        <tissue evidence="1">Leaf</tissue>
    </source>
</reference>
<evidence type="ECO:0000313" key="1">
    <source>
        <dbReference type="EMBL" id="KAF3521622.1"/>
    </source>
</evidence>
<name>A0A8S9PT59_BRACR</name>